<proteinExistence type="predicted"/>
<comment type="caution">
    <text evidence="1">The sequence shown here is derived from an EMBL/GenBank/DDBJ whole genome shotgun (WGS) entry which is preliminary data.</text>
</comment>
<reference evidence="1 2" key="1">
    <citation type="submission" date="2024-02" db="EMBL/GenBank/DDBJ databases">
        <authorList>
            <person name="Chen Y."/>
            <person name="Shah S."/>
            <person name="Dougan E. K."/>
            <person name="Thang M."/>
            <person name="Chan C."/>
        </authorList>
    </citation>
    <scope>NUCLEOTIDE SEQUENCE [LARGE SCALE GENOMIC DNA]</scope>
</reference>
<evidence type="ECO:0000313" key="2">
    <source>
        <dbReference type="Proteomes" id="UP001642484"/>
    </source>
</evidence>
<gene>
    <name evidence="1" type="ORF">CCMP2556_LOCUS39365</name>
</gene>
<organism evidence="1 2">
    <name type="scientific">Durusdinium trenchii</name>
    <dbReference type="NCBI Taxonomy" id="1381693"/>
    <lineage>
        <taxon>Eukaryota</taxon>
        <taxon>Sar</taxon>
        <taxon>Alveolata</taxon>
        <taxon>Dinophyceae</taxon>
        <taxon>Suessiales</taxon>
        <taxon>Symbiodiniaceae</taxon>
        <taxon>Durusdinium</taxon>
    </lineage>
</organism>
<name>A0ABP0PVS3_9DINO</name>
<keyword evidence="2" id="KW-1185">Reference proteome</keyword>
<sequence>MTDRFWERTRQGKGTYEQVHEIVYFSAKVTSIKYWQPVLLSTATQNSFLLAQCLLATAGVHLEQQPHMQNGLNVVEPHLKSEAANVEEQTCKLQVRLRQTCVLQMYKSQVWYLDM</sequence>
<accession>A0ABP0PVS3</accession>
<protein>
    <submittedName>
        <fullName evidence="1">Uncharacterized protein</fullName>
    </submittedName>
</protein>
<evidence type="ECO:0000313" key="1">
    <source>
        <dbReference type="EMBL" id="CAK9080126.1"/>
    </source>
</evidence>
<dbReference type="Proteomes" id="UP001642484">
    <property type="component" value="Unassembled WGS sequence"/>
</dbReference>
<dbReference type="EMBL" id="CAXAMN010023707">
    <property type="protein sequence ID" value="CAK9080126.1"/>
    <property type="molecule type" value="Genomic_DNA"/>
</dbReference>